<evidence type="ECO:0000313" key="2">
    <source>
        <dbReference type="Proteomes" id="UP000325577"/>
    </source>
</evidence>
<dbReference type="AlphaFoldDB" id="A0A5J5AU02"/>
<protein>
    <submittedName>
        <fullName evidence="1">Uncharacterized protein</fullName>
    </submittedName>
</protein>
<proteinExistence type="predicted"/>
<sequence>MDVRRRPDADDCTEEDLNFEIPLDDSRLHRWNSPDLPDLRPNMKRWGFKGQSNTQHTGPYGMGHQQGHSINHQLGPHGMGQFKKGRLPIRGMGQTFKKRDVINGLTKGSLNLSQRNEKFKGAQLEIHEPRSGHPFEHGAHKLQIHVKGFAVTSSDSQHYKIAASPQHSARRSLAHSTTARVSIMVLLFDLKQLHLALG</sequence>
<keyword evidence="2" id="KW-1185">Reference proteome</keyword>
<dbReference type="Proteomes" id="UP000325577">
    <property type="component" value="Linkage Group LG19"/>
</dbReference>
<organism evidence="1 2">
    <name type="scientific">Nyssa sinensis</name>
    <dbReference type="NCBI Taxonomy" id="561372"/>
    <lineage>
        <taxon>Eukaryota</taxon>
        <taxon>Viridiplantae</taxon>
        <taxon>Streptophyta</taxon>
        <taxon>Embryophyta</taxon>
        <taxon>Tracheophyta</taxon>
        <taxon>Spermatophyta</taxon>
        <taxon>Magnoliopsida</taxon>
        <taxon>eudicotyledons</taxon>
        <taxon>Gunneridae</taxon>
        <taxon>Pentapetalae</taxon>
        <taxon>asterids</taxon>
        <taxon>Cornales</taxon>
        <taxon>Nyssaceae</taxon>
        <taxon>Nyssa</taxon>
    </lineage>
</organism>
<accession>A0A5J5AU02</accession>
<reference evidence="1 2" key="1">
    <citation type="submission" date="2019-09" db="EMBL/GenBank/DDBJ databases">
        <title>A chromosome-level genome assembly of the Chinese tupelo Nyssa sinensis.</title>
        <authorList>
            <person name="Yang X."/>
            <person name="Kang M."/>
            <person name="Yang Y."/>
            <person name="Xiong H."/>
            <person name="Wang M."/>
            <person name="Zhang Z."/>
            <person name="Wang Z."/>
            <person name="Wu H."/>
            <person name="Ma T."/>
            <person name="Liu J."/>
            <person name="Xi Z."/>
        </authorList>
    </citation>
    <scope>NUCLEOTIDE SEQUENCE [LARGE SCALE GENOMIC DNA]</scope>
    <source>
        <strain evidence="1">J267</strain>
        <tissue evidence="1">Leaf</tissue>
    </source>
</reference>
<dbReference type="EMBL" id="CM018042">
    <property type="protein sequence ID" value="KAA8532461.1"/>
    <property type="molecule type" value="Genomic_DNA"/>
</dbReference>
<name>A0A5J5AU02_9ASTE</name>
<evidence type="ECO:0000313" key="1">
    <source>
        <dbReference type="EMBL" id="KAA8532461.1"/>
    </source>
</evidence>
<gene>
    <name evidence="1" type="ORF">F0562_032494</name>
</gene>